<evidence type="ECO:0000313" key="2">
    <source>
        <dbReference type="Proteomes" id="UP000188637"/>
    </source>
</evidence>
<sequence>MKKRGSIKSKLVILMIIILIGMAVSFINQINKLSIILDQEKILLNKEMLTELGKYVTDEVQDILTNVSNYITTLEEEVDKNMLSSALLIREIDILKGDLNMDDINYVNDLTNMSDIYITDENGIFIYSTEEAALGLNIFDIDPDYKNIVSGEIASMQSGLRLKVTNKSIFKFTTIARPNGKGLIQTGYDSNNIEALLDVLISETHEIEELYLINKNNVVLTQNTLHDKTPSYLKGEKINFSEIKTVFNLNIPAIKPIGDFFKVFIPVKDSTGYAKYVLYAKVNPESYMKISQTIDKPLEIVSGQLNNVTSKIILNTFLLIIVLIMLVPLIIIFCLRPIKLFERQLKTIANNNTDKNYDVLLYEANFLSSELVGLSLAMQSIIAKNELSLKKQIERDGLSGLYNKVTTEKLISEHLSNGGEGILIMIDIDNFKGINDNLGHDFGDYVIKDVAYKLNSVFMQNDIIGRIGGDEFMVFIKSKNIQIETKCTQLCNAIVTTYSERGIDISISASVGIAMTREVSSNFKDLYLNADIAMYESKKLGKNRFTIYTYSTPSNNDFSAKLEYKNFIES</sequence>
<protein>
    <submittedName>
        <fullName evidence="1">Uncharacterized protein</fullName>
    </submittedName>
</protein>
<comment type="caution">
    <text evidence="1">The sequence shown here is derived from an EMBL/GenBank/DDBJ whole genome shotgun (WGS) entry which is preliminary data.</text>
</comment>
<name>A0ACC8X949_9FIRM</name>
<dbReference type="Proteomes" id="UP000188637">
    <property type="component" value="Unassembled WGS sequence"/>
</dbReference>
<evidence type="ECO:0000313" key="1">
    <source>
        <dbReference type="EMBL" id="ONI38640.1"/>
    </source>
</evidence>
<keyword evidence="2" id="KW-1185">Reference proteome</keyword>
<dbReference type="EMBL" id="LJHD01000284">
    <property type="protein sequence ID" value="ONI38640.1"/>
    <property type="molecule type" value="Genomic_DNA"/>
</dbReference>
<reference evidence="1" key="1">
    <citation type="submission" date="2016-08" db="EMBL/GenBank/DDBJ databases">
        <authorList>
            <person name="Ngugi D.K."/>
            <person name="Miyake S."/>
            <person name="Stingl U."/>
        </authorList>
    </citation>
    <scope>NUCLEOTIDE SEQUENCE</scope>
    <source>
        <strain evidence="1">SCG-D08WGA-EpuloA1</strain>
    </source>
</reference>
<organism evidence="1 2">
    <name type="scientific">Candidatus Epulonipiscium fishelsonii</name>
    <dbReference type="NCBI Taxonomy" id="77094"/>
    <lineage>
        <taxon>Bacteria</taxon>
        <taxon>Bacillati</taxon>
        <taxon>Bacillota</taxon>
        <taxon>Clostridia</taxon>
        <taxon>Lachnospirales</taxon>
        <taxon>Lachnospiraceae</taxon>
        <taxon>Candidatus Epulonipiscium</taxon>
    </lineage>
</organism>
<proteinExistence type="predicted"/>
<accession>A0ACC8X949</accession>
<gene>
    <name evidence="1" type="ORF">AN640_00465</name>
</gene>